<dbReference type="AlphaFoldDB" id="A0AAD6JBU5"/>
<dbReference type="PANTHER" id="PTHR33645:SF5">
    <property type="entry name" value="AMINOPEPTIDASE"/>
    <property type="match status" value="1"/>
</dbReference>
<reference evidence="1 2" key="1">
    <citation type="journal article" date="2023" name="Int. J. Mol. Sci.">
        <title>De Novo Assembly and Annotation of 11 Diverse Shrub Willow (Salix) Genomes Reveals Novel Gene Organization in Sex-Linked Regions.</title>
        <authorList>
            <person name="Hyden B."/>
            <person name="Feng K."/>
            <person name="Yates T.B."/>
            <person name="Jawdy S."/>
            <person name="Cereghino C."/>
            <person name="Smart L.B."/>
            <person name="Muchero W."/>
        </authorList>
    </citation>
    <scope>NUCLEOTIDE SEQUENCE [LARGE SCALE GENOMIC DNA]</scope>
    <source>
        <tissue evidence="1">Shoot tip</tissue>
    </source>
</reference>
<proteinExistence type="predicted"/>
<protein>
    <submittedName>
        <fullName evidence="1">Uncharacterized protein</fullName>
    </submittedName>
</protein>
<gene>
    <name evidence="1" type="ORF">OIU84_016609</name>
</gene>
<keyword evidence="2" id="KW-1185">Reference proteome</keyword>
<sequence>MGKKKKRDIIHLEKESVIPVLKHKLIAALANRISIERSRSDVDEFLKLCQRVEYTIRAWYLLQFEDLMRLYSFFEPLHGAQKLEQQNLTPEEIDVFEQDFLASLFQVMEKSNFKIATDEEIEVALSAQYRLNLPIVVNENKVRLCSGLFLTRGFFTSYFAKHPQDDLPYFADKFIIFRRGFGIDRLNSYFIMPKINTIISRFWRCFLKVTGLKRLFFRKRSAPITEDPKSIEISMDNSDESLYVERIRIEKMKLSIRNLLGKITIQEPTFDRIIVVYRRASAEKRKSTEYLCEAFQEYSNG</sequence>
<dbReference type="PANTHER" id="PTHR33645">
    <property type="entry name" value="AMINOPEPTIDASE (DUF3754)"/>
    <property type="match status" value="1"/>
</dbReference>
<dbReference type="Proteomes" id="UP001162972">
    <property type="component" value="Chromosome 14"/>
</dbReference>
<evidence type="ECO:0000313" key="1">
    <source>
        <dbReference type="EMBL" id="KAJ6401230.1"/>
    </source>
</evidence>
<name>A0AAD6JBU5_9ROSI</name>
<accession>A0AAD6JBU5</accession>
<evidence type="ECO:0000313" key="2">
    <source>
        <dbReference type="Proteomes" id="UP001162972"/>
    </source>
</evidence>
<dbReference type="EMBL" id="JAPFFJ010000019">
    <property type="protein sequence ID" value="KAJ6401230.1"/>
    <property type="molecule type" value="Genomic_DNA"/>
</dbReference>
<comment type="caution">
    <text evidence="1">The sequence shown here is derived from an EMBL/GenBank/DDBJ whole genome shotgun (WGS) entry which is preliminary data.</text>
</comment>
<organism evidence="1 2">
    <name type="scientific">Salix udensis</name>
    <dbReference type="NCBI Taxonomy" id="889485"/>
    <lineage>
        <taxon>Eukaryota</taxon>
        <taxon>Viridiplantae</taxon>
        <taxon>Streptophyta</taxon>
        <taxon>Embryophyta</taxon>
        <taxon>Tracheophyta</taxon>
        <taxon>Spermatophyta</taxon>
        <taxon>Magnoliopsida</taxon>
        <taxon>eudicotyledons</taxon>
        <taxon>Gunneridae</taxon>
        <taxon>Pentapetalae</taxon>
        <taxon>rosids</taxon>
        <taxon>fabids</taxon>
        <taxon>Malpighiales</taxon>
        <taxon>Salicaceae</taxon>
        <taxon>Saliceae</taxon>
        <taxon>Salix</taxon>
    </lineage>
</organism>